<feature type="domain" description="Radical SAM core" evidence="6">
    <location>
        <begin position="15"/>
        <end position="122"/>
    </location>
</feature>
<evidence type="ECO:0000256" key="4">
    <source>
        <dbReference type="ARBA" id="ARBA00023004"/>
    </source>
</evidence>
<dbReference type="Gene3D" id="3.20.20.70">
    <property type="entry name" value="Aldolase class I"/>
    <property type="match status" value="1"/>
</dbReference>
<organism evidence="7">
    <name type="scientific">Xanthomonas oryzae pv. oryzae</name>
    <dbReference type="NCBI Taxonomy" id="64187"/>
    <lineage>
        <taxon>Bacteria</taxon>
        <taxon>Pseudomonadati</taxon>
        <taxon>Pseudomonadota</taxon>
        <taxon>Gammaproteobacteria</taxon>
        <taxon>Lysobacterales</taxon>
        <taxon>Lysobacteraceae</taxon>
        <taxon>Xanthomonas</taxon>
    </lineage>
</organism>
<dbReference type="RefSeq" id="WP_075240957.1">
    <property type="nucleotide sequence ID" value="NZ_JXDN01000255.1"/>
</dbReference>
<dbReference type="PANTHER" id="PTHR11228">
    <property type="entry name" value="RADICAL SAM DOMAIN PROTEIN"/>
    <property type="match status" value="1"/>
</dbReference>
<dbReference type="GO" id="GO:0046872">
    <property type="term" value="F:metal ion binding"/>
    <property type="evidence" value="ECO:0007669"/>
    <property type="project" value="UniProtKB-KW"/>
</dbReference>
<evidence type="ECO:0000256" key="5">
    <source>
        <dbReference type="ARBA" id="ARBA00023014"/>
    </source>
</evidence>
<dbReference type="InterPro" id="IPR007197">
    <property type="entry name" value="rSAM"/>
</dbReference>
<dbReference type="InterPro" id="IPR013785">
    <property type="entry name" value="Aldolase_TIM"/>
</dbReference>
<keyword evidence="4" id="KW-0408">Iron</keyword>
<feature type="non-terminal residue" evidence="7">
    <location>
        <position position="267"/>
    </location>
</feature>
<keyword evidence="3" id="KW-0479">Metal-binding</keyword>
<evidence type="ECO:0000259" key="6">
    <source>
        <dbReference type="Pfam" id="PF04055"/>
    </source>
</evidence>
<reference evidence="7" key="1">
    <citation type="submission" date="2015-01" db="EMBL/GenBank/DDBJ databases">
        <title>Population genomics of rice bacterial leaf blight strains from India.</title>
        <authorList>
            <person name="Midha S."/>
            <person name="Anil M.G."/>
            <person name="Mishra D."/>
            <person name="Brahma K."/>
            <person name="Laha G.S."/>
            <person name="Sundaram R.M."/>
            <person name="Sonti R.V."/>
            <person name="Patil P.B."/>
        </authorList>
    </citation>
    <scope>NUCLEOTIDE SEQUENCE</scope>
    <source>
        <strain evidence="7">BXO512</strain>
    </source>
</reference>
<dbReference type="InterPro" id="IPR058240">
    <property type="entry name" value="rSAM_sf"/>
</dbReference>
<dbReference type="GO" id="GO:0003824">
    <property type="term" value="F:catalytic activity"/>
    <property type="evidence" value="ECO:0007669"/>
    <property type="project" value="InterPro"/>
</dbReference>
<evidence type="ECO:0000256" key="2">
    <source>
        <dbReference type="ARBA" id="ARBA00022691"/>
    </source>
</evidence>
<evidence type="ECO:0000256" key="3">
    <source>
        <dbReference type="ARBA" id="ARBA00022723"/>
    </source>
</evidence>
<name>A0A854CJ57_XANOO</name>
<accession>A0A854CJ57</accession>
<dbReference type="GO" id="GO:0051536">
    <property type="term" value="F:iron-sulfur cluster binding"/>
    <property type="evidence" value="ECO:0007669"/>
    <property type="project" value="UniProtKB-KW"/>
</dbReference>
<evidence type="ECO:0000256" key="1">
    <source>
        <dbReference type="ARBA" id="ARBA00001966"/>
    </source>
</evidence>
<sequence length="267" mass="29081">MDLCSTLLPKTLTFITTYRCTAACTQCCFESSPKVKGCLSRDEMMRALHDVKERFPSLRVVVFTGGEATLLKDDLVAMIAEATSLGLVTRIVSNGSWGKTKATAAQMVGKLAGAGLCELNISTGKDHQDWVPHESVVNAAEAALNAGVLTLLTVEADTAESEKLSALTRDPTIKSLRDRGLLLQSNSWMSFKDTGEERDHVLHTSRRATPCEQIHNNIAITPYGEVSACCGLTLEHIPEMKLGTIAEGVSDTYLRQRDDFLRTCSRS</sequence>
<dbReference type="Pfam" id="PF04055">
    <property type="entry name" value="Radical_SAM"/>
    <property type="match status" value="1"/>
</dbReference>
<proteinExistence type="predicted"/>
<dbReference type="InterPro" id="IPR050377">
    <property type="entry name" value="Radical_SAM_PqqE_MftC-like"/>
</dbReference>
<gene>
    <name evidence="7" type="ORF">BXO512_15415</name>
</gene>
<keyword evidence="5" id="KW-0411">Iron-sulfur</keyword>
<dbReference type="SUPFAM" id="SSF102114">
    <property type="entry name" value="Radical SAM enzymes"/>
    <property type="match status" value="1"/>
</dbReference>
<dbReference type="PANTHER" id="PTHR11228:SF34">
    <property type="entry name" value="TUNGSTEN-CONTAINING ALDEHYDE FERREDOXIN OXIDOREDUCTASE COFACTOR MODIFYING PROTEIN"/>
    <property type="match status" value="1"/>
</dbReference>
<comment type="cofactor">
    <cofactor evidence="1">
        <name>[4Fe-4S] cluster</name>
        <dbReference type="ChEBI" id="CHEBI:49883"/>
    </cofactor>
</comment>
<dbReference type="SFLD" id="SFLDS00029">
    <property type="entry name" value="Radical_SAM"/>
    <property type="match status" value="1"/>
</dbReference>
<dbReference type="EMBL" id="JXEA01000211">
    <property type="protein sequence ID" value="OLG88709.1"/>
    <property type="molecule type" value="Genomic_DNA"/>
</dbReference>
<keyword evidence="2" id="KW-0949">S-adenosyl-L-methionine</keyword>
<evidence type="ECO:0000313" key="7">
    <source>
        <dbReference type="EMBL" id="OLG88709.1"/>
    </source>
</evidence>
<dbReference type="CDD" id="cd01335">
    <property type="entry name" value="Radical_SAM"/>
    <property type="match status" value="1"/>
</dbReference>
<dbReference type="AlphaFoldDB" id="A0A854CJ57"/>
<protein>
    <recommendedName>
        <fullName evidence="6">Radical SAM core domain-containing protein</fullName>
    </recommendedName>
</protein>
<dbReference type="CDD" id="cd21109">
    <property type="entry name" value="SPASM"/>
    <property type="match status" value="1"/>
</dbReference>
<comment type="caution">
    <text evidence="7">The sequence shown here is derived from an EMBL/GenBank/DDBJ whole genome shotgun (WGS) entry which is preliminary data.</text>
</comment>